<dbReference type="AlphaFoldDB" id="X1ETZ8"/>
<reference evidence="1" key="1">
    <citation type="journal article" date="2014" name="Front. Microbiol.">
        <title>High frequency of phylogenetically diverse reductive dehalogenase-homologous genes in deep subseafloor sedimentary metagenomes.</title>
        <authorList>
            <person name="Kawai M."/>
            <person name="Futagami T."/>
            <person name="Toyoda A."/>
            <person name="Takaki Y."/>
            <person name="Nishi S."/>
            <person name="Hori S."/>
            <person name="Arai W."/>
            <person name="Tsubouchi T."/>
            <person name="Morono Y."/>
            <person name="Uchiyama I."/>
            <person name="Ito T."/>
            <person name="Fujiyama A."/>
            <person name="Inagaki F."/>
            <person name="Takami H."/>
        </authorList>
    </citation>
    <scope>NUCLEOTIDE SEQUENCE</scope>
    <source>
        <strain evidence="1">Expedition CK06-06</strain>
    </source>
</reference>
<gene>
    <name evidence="1" type="ORF">S03H2_24269</name>
</gene>
<proteinExistence type="predicted"/>
<sequence length="56" mass="6425">MTTESKPWEDSLLSCPFTRSCHLPKAKEVCDFPNYKMCSEYQSGLNKLKSTSKVLH</sequence>
<dbReference type="EMBL" id="BARU01013441">
    <property type="protein sequence ID" value="GAH36866.1"/>
    <property type="molecule type" value="Genomic_DNA"/>
</dbReference>
<protein>
    <submittedName>
        <fullName evidence="1">Uncharacterized protein</fullName>
    </submittedName>
</protein>
<evidence type="ECO:0000313" key="1">
    <source>
        <dbReference type="EMBL" id="GAH36866.1"/>
    </source>
</evidence>
<name>X1ETZ8_9ZZZZ</name>
<accession>X1ETZ8</accession>
<comment type="caution">
    <text evidence="1">The sequence shown here is derived from an EMBL/GenBank/DDBJ whole genome shotgun (WGS) entry which is preliminary data.</text>
</comment>
<organism evidence="1">
    <name type="scientific">marine sediment metagenome</name>
    <dbReference type="NCBI Taxonomy" id="412755"/>
    <lineage>
        <taxon>unclassified sequences</taxon>
        <taxon>metagenomes</taxon>
        <taxon>ecological metagenomes</taxon>
    </lineage>
</organism>